<dbReference type="Gene3D" id="2.40.30.100">
    <property type="entry name" value="AF2212/PG0164-like"/>
    <property type="match status" value="1"/>
</dbReference>
<dbReference type="InterPro" id="IPR037079">
    <property type="entry name" value="AF2212/PG0164-like_sf"/>
</dbReference>
<sequence length="159" mass="17116">MVAGPVLRQDGAMQQRFTAIVEPHEKMRGLEVPPEVVEALGGGKRPRVVVTINGHSWRTRIAIMLGRNLIGFSNANRAATGAEVGDEVVIDLSLDDEPITVDEPAELSAALDADPAARTAFDALTLSQRRQHARVIGHAKGADTRARRVEKLLAELRGA</sequence>
<accession>A0AAU7W847</accession>
<protein>
    <submittedName>
        <fullName evidence="1">YdeI/OmpD-associated family protein</fullName>
    </submittedName>
</protein>
<gene>
    <name evidence="1" type="ORF">ABIQ69_00170</name>
</gene>
<dbReference type="RefSeq" id="WP_350348382.1">
    <property type="nucleotide sequence ID" value="NZ_CP158374.1"/>
</dbReference>
<dbReference type="Pfam" id="PF13376">
    <property type="entry name" value="OmdA"/>
    <property type="match status" value="1"/>
</dbReference>
<dbReference type="Pfam" id="PF08922">
    <property type="entry name" value="DUF1905"/>
    <property type="match status" value="1"/>
</dbReference>
<reference evidence="1" key="1">
    <citation type="submission" date="2024-05" db="EMBL/GenBank/DDBJ databases">
        <authorList>
            <person name="Yu L."/>
        </authorList>
    </citation>
    <scope>NUCLEOTIDE SEQUENCE</scope>
    <source>
        <strain evidence="1">G08B096</strain>
    </source>
</reference>
<dbReference type="InterPro" id="IPR015018">
    <property type="entry name" value="DUF1905"/>
</dbReference>
<proteinExistence type="predicted"/>
<dbReference type="SUPFAM" id="SSF141694">
    <property type="entry name" value="AF2212/PG0164-like"/>
    <property type="match status" value="1"/>
</dbReference>
<evidence type="ECO:0000313" key="1">
    <source>
        <dbReference type="EMBL" id="XBX82363.1"/>
    </source>
</evidence>
<dbReference type="EMBL" id="CP158374">
    <property type="protein sequence ID" value="XBX82363.1"/>
    <property type="molecule type" value="Genomic_DNA"/>
</dbReference>
<dbReference type="AlphaFoldDB" id="A0AAU7W847"/>
<organism evidence="1">
    <name type="scientific">Agromyces sp. G08B096</name>
    <dbReference type="NCBI Taxonomy" id="3156399"/>
    <lineage>
        <taxon>Bacteria</taxon>
        <taxon>Bacillati</taxon>
        <taxon>Actinomycetota</taxon>
        <taxon>Actinomycetes</taxon>
        <taxon>Micrococcales</taxon>
        <taxon>Microbacteriaceae</taxon>
        <taxon>Agromyces</taxon>
    </lineage>
</organism>
<name>A0AAU7W847_9MICO</name>